<comment type="caution">
    <text evidence="1">The sequence shown here is derived from an EMBL/GenBank/DDBJ whole genome shotgun (WGS) entry which is preliminary data.</text>
</comment>
<dbReference type="Proteomes" id="UP001152592">
    <property type="component" value="Unassembled WGS sequence"/>
</dbReference>
<protein>
    <recommendedName>
        <fullName evidence="3">AB hydrolase-1 domain-containing protein</fullName>
    </recommendedName>
</protein>
<dbReference type="GO" id="GO:0017000">
    <property type="term" value="P:antibiotic biosynthetic process"/>
    <property type="evidence" value="ECO:0007669"/>
    <property type="project" value="UniProtKB-ARBA"/>
</dbReference>
<dbReference type="Gene3D" id="3.40.50.1820">
    <property type="entry name" value="alpha/beta hydrolase"/>
    <property type="match status" value="1"/>
</dbReference>
<evidence type="ECO:0000313" key="1">
    <source>
        <dbReference type="EMBL" id="CAG8374974.1"/>
    </source>
</evidence>
<dbReference type="AlphaFoldDB" id="A0A9W4J6D0"/>
<sequence length="370" mass="41396">MSSEPTSPRYFAQSFISNPRFHRSFNIEATATHGPLDVTFAEYGKEATDSETVPTILMMPGMFSSRYLGVCLHAIAEKQGVRMLVVDRPGMGGTTDVPLNERISVWVEIVPLLLAHLGIQHVALASHSAGTFYLLNTLWSCRDILDPQNPRVTLLAPFVDPAHSGMVSLKAAQFLPAPAFKLWHHIPRLFLAQDGSVTATSGQMVTKFSAMLSSGGNEEKDKNRRYIEEHYGLSMEQQNEIDSSMMQFMFKENTVGANSEAMQCLRKKPDLWGKCENYEVYVRELVEREKGRGREGKPLKVQAYFAVEDSMSGKKGQAYFEKCWQQTGNGDPEDVLKFESTTVEGTDHDSLVQSAKVWEKILGEMQIEGQ</sequence>
<evidence type="ECO:0008006" key="3">
    <source>
        <dbReference type="Google" id="ProtNLM"/>
    </source>
</evidence>
<reference evidence="1" key="1">
    <citation type="submission" date="2021-07" db="EMBL/GenBank/DDBJ databases">
        <authorList>
            <person name="Branca A.L. A."/>
        </authorList>
    </citation>
    <scope>NUCLEOTIDE SEQUENCE</scope>
</reference>
<gene>
    <name evidence="1" type="ORF">PSALAMII_LOCUS5057</name>
</gene>
<accession>A0A9W4J6D0</accession>
<name>A0A9W4J6D0_9EURO</name>
<dbReference type="GO" id="GO:0072330">
    <property type="term" value="P:monocarboxylic acid biosynthetic process"/>
    <property type="evidence" value="ECO:0007669"/>
    <property type="project" value="UniProtKB-ARBA"/>
</dbReference>
<dbReference type="InterPro" id="IPR029058">
    <property type="entry name" value="AB_hydrolase_fold"/>
</dbReference>
<evidence type="ECO:0000313" key="2">
    <source>
        <dbReference type="Proteomes" id="UP001152592"/>
    </source>
</evidence>
<dbReference type="OrthoDB" id="2130629at2759"/>
<proteinExistence type="predicted"/>
<dbReference type="EMBL" id="CAJVPD010000230">
    <property type="protein sequence ID" value="CAG8374974.1"/>
    <property type="molecule type" value="Genomic_DNA"/>
</dbReference>
<organism evidence="1 2">
    <name type="scientific">Penicillium salamii</name>
    <dbReference type="NCBI Taxonomy" id="1612424"/>
    <lineage>
        <taxon>Eukaryota</taxon>
        <taxon>Fungi</taxon>
        <taxon>Dikarya</taxon>
        <taxon>Ascomycota</taxon>
        <taxon>Pezizomycotina</taxon>
        <taxon>Eurotiomycetes</taxon>
        <taxon>Eurotiomycetidae</taxon>
        <taxon>Eurotiales</taxon>
        <taxon>Aspergillaceae</taxon>
        <taxon>Penicillium</taxon>
    </lineage>
</organism>
<dbReference type="SUPFAM" id="SSF53474">
    <property type="entry name" value="alpha/beta-Hydrolases"/>
    <property type="match status" value="1"/>
</dbReference>